<evidence type="ECO:0000256" key="6">
    <source>
        <dbReference type="ARBA" id="ARBA00023136"/>
    </source>
</evidence>
<dbReference type="PANTHER" id="PTHR43038:SF3">
    <property type="entry name" value="ABC TRANSPORTER G FAMILY MEMBER 20 ISOFORM X1"/>
    <property type="match status" value="1"/>
</dbReference>
<keyword evidence="11" id="KW-1185">Reference proteome</keyword>
<evidence type="ECO:0000256" key="1">
    <source>
        <dbReference type="ARBA" id="ARBA00004141"/>
    </source>
</evidence>
<dbReference type="GeneID" id="113206969"/>
<dbReference type="InterPro" id="IPR047817">
    <property type="entry name" value="ABC2_TM_bact-type"/>
</dbReference>
<dbReference type="InterPro" id="IPR027417">
    <property type="entry name" value="P-loop_NTPase"/>
</dbReference>
<accession>A0A9C6XAE6</accession>
<dbReference type="Pfam" id="PF12698">
    <property type="entry name" value="ABC2_membrane_3"/>
    <property type="match status" value="1"/>
</dbReference>
<dbReference type="PROSITE" id="PS00211">
    <property type="entry name" value="ABC_TRANSPORTER_1"/>
    <property type="match status" value="1"/>
</dbReference>
<dbReference type="GO" id="GO:0043190">
    <property type="term" value="C:ATP-binding cassette (ABC) transporter complex"/>
    <property type="evidence" value="ECO:0007669"/>
    <property type="project" value="InterPro"/>
</dbReference>
<keyword evidence="6 8" id="KW-0472">Membrane</keyword>
<evidence type="ECO:0000256" key="8">
    <source>
        <dbReference type="SAM" id="Phobius"/>
    </source>
</evidence>
<dbReference type="SMART" id="SM00382">
    <property type="entry name" value="AAA"/>
    <property type="match status" value="1"/>
</dbReference>
<keyword evidence="4" id="KW-0067">ATP-binding</keyword>
<organism evidence="11 12">
    <name type="scientific">Frankliniella occidentalis</name>
    <name type="common">Western flower thrips</name>
    <name type="synonym">Euthrips occidentalis</name>
    <dbReference type="NCBI Taxonomy" id="133901"/>
    <lineage>
        <taxon>Eukaryota</taxon>
        <taxon>Metazoa</taxon>
        <taxon>Ecdysozoa</taxon>
        <taxon>Arthropoda</taxon>
        <taxon>Hexapoda</taxon>
        <taxon>Insecta</taxon>
        <taxon>Pterygota</taxon>
        <taxon>Neoptera</taxon>
        <taxon>Paraneoptera</taxon>
        <taxon>Thysanoptera</taxon>
        <taxon>Terebrantia</taxon>
        <taxon>Thripoidea</taxon>
        <taxon>Thripidae</taxon>
        <taxon>Frankliniella</taxon>
    </lineage>
</organism>
<dbReference type="RefSeq" id="XP_052132025.1">
    <property type="nucleotide sequence ID" value="XM_052276065.1"/>
</dbReference>
<evidence type="ECO:0000259" key="9">
    <source>
        <dbReference type="PROSITE" id="PS50893"/>
    </source>
</evidence>
<feature type="transmembrane region" description="Helical" evidence="8">
    <location>
        <begin position="642"/>
        <end position="671"/>
    </location>
</feature>
<dbReference type="OrthoDB" id="10255969at2759"/>
<feature type="transmembrane region" description="Helical" evidence="8">
    <location>
        <begin position="677"/>
        <end position="698"/>
    </location>
</feature>
<dbReference type="PROSITE" id="PS51012">
    <property type="entry name" value="ABC_TM2"/>
    <property type="match status" value="1"/>
</dbReference>
<proteinExistence type="predicted"/>
<feature type="transmembrane region" description="Helical" evidence="8">
    <location>
        <begin position="710"/>
        <end position="729"/>
    </location>
</feature>
<protein>
    <submittedName>
        <fullName evidence="12">ABC transporter G family member 23-like</fullName>
    </submittedName>
</protein>
<gene>
    <name evidence="12" type="primary">LOC113206969</name>
</gene>
<feature type="domain" description="ABC transmembrane type-2" evidence="10">
    <location>
        <begin position="544"/>
        <end position="792"/>
    </location>
</feature>
<feature type="region of interest" description="Disordered" evidence="7">
    <location>
        <begin position="52"/>
        <end position="72"/>
    </location>
</feature>
<dbReference type="AlphaFoldDB" id="A0A9C6XAE6"/>
<dbReference type="SUPFAM" id="SSF52540">
    <property type="entry name" value="P-loop containing nucleoside triphosphate hydrolases"/>
    <property type="match status" value="1"/>
</dbReference>
<dbReference type="GO" id="GO:0016887">
    <property type="term" value="F:ATP hydrolysis activity"/>
    <property type="evidence" value="ECO:0007669"/>
    <property type="project" value="InterPro"/>
</dbReference>
<evidence type="ECO:0000256" key="4">
    <source>
        <dbReference type="ARBA" id="ARBA00022840"/>
    </source>
</evidence>
<dbReference type="KEGG" id="foc:113206969"/>
<dbReference type="InterPro" id="IPR003439">
    <property type="entry name" value="ABC_transporter-like_ATP-bd"/>
</dbReference>
<dbReference type="InterPro" id="IPR000412">
    <property type="entry name" value="ABC_2_transport"/>
</dbReference>
<dbReference type="GO" id="GO:0005524">
    <property type="term" value="F:ATP binding"/>
    <property type="evidence" value="ECO:0007669"/>
    <property type="project" value="UniProtKB-KW"/>
</dbReference>
<reference evidence="12" key="1">
    <citation type="submission" date="2025-08" db="UniProtKB">
        <authorList>
            <consortium name="RefSeq"/>
        </authorList>
    </citation>
    <scope>IDENTIFICATION</scope>
    <source>
        <tissue evidence="12">Whole organism</tissue>
    </source>
</reference>
<evidence type="ECO:0000256" key="5">
    <source>
        <dbReference type="ARBA" id="ARBA00022989"/>
    </source>
</evidence>
<sequence>MDDIELEEGRTAPTTATSNGHSNGGYRASTLGRIRDELSTALRVEATTELSAGANGCTPNGGSNGTSNGPSIPPICGTRGAAIVIKDAKKSYPLQSGIVLDGFNMTVPEGTIYSLLGASGCGKTTVLSCVVGRRRLNAGTVRVLGLPPGTPRSGMPGPTIGYMPQELSLYGGFTVAETLKYFGWVAGLPSDVVRERTTKLLSFLEIPTEDRLVRDLSGGQQRRVSLAVTLLHRPPVVILDEPTVGVDPVLRQNIWDLLLRMTREGNTTVVITTHYIEEARQADTIGLMRQGILLAEDRPDRLLARYACQTMEEVFLKLSLRQQRALVQAQAAAPVTVGALPVPDSPDAAREDAPEPVVDSKDVLTVVDDPSLLQCKPVYLQNQNNTWACLWKNFTYMKRNPVPVIFVIILPIIQCGLFGMTVGRDPDDLRLAVVNDDVQCFPAMGGAVEGSVGFPGYPANCTTKTLRHLSCRMLDLIDDDRISIEQFSSVPLALEAVRAGKAWGALHFPANYSRFLAARHVWGRYASDKALNHSEISVWMDMSNQYIGHMLQASLSLSVLRFTRDIQEGCHWNTRATPIPVSIMEPVYGQLEPSFQDFCLPGMIVTTVFFMALLVTVGSILEEKRDGLMARSLSAGVTVHEVLASHVIVQMILMVISMIIVLVMLLCVFQLTNQGPLFWVIALCFLQGLCGMSLGFFISCLCDSDMAATYMGVGAFFPLIFLSGMLWPVEGMHVLLRSVGWALPLTLATSSLRSIMGRGWSIAQPAVYLGFVSTAVWIGIFMCITLITIRVQKRIS</sequence>
<feature type="transmembrane region" description="Helical" evidence="8">
    <location>
        <begin position="600"/>
        <end position="621"/>
    </location>
</feature>
<comment type="subcellular location">
    <subcellularLocation>
        <location evidence="1">Membrane</location>
        <topology evidence="1">Multi-pass membrane protein</topology>
    </subcellularLocation>
</comment>
<evidence type="ECO:0000313" key="12">
    <source>
        <dbReference type="RefSeq" id="XP_052132025.1"/>
    </source>
</evidence>
<feature type="transmembrane region" description="Helical" evidence="8">
    <location>
        <begin position="766"/>
        <end position="789"/>
    </location>
</feature>
<feature type="compositionally biased region" description="Polar residues" evidence="7">
    <location>
        <begin position="12"/>
        <end position="21"/>
    </location>
</feature>
<dbReference type="CDD" id="cd03230">
    <property type="entry name" value="ABC_DR_subfamily_A"/>
    <property type="match status" value="1"/>
</dbReference>
<feature type="compositionally biased region" description="Low complexity" evidence="7">
    <location>
        <begin position="55"/>
        <end position="70"/>
    </location>
</feature>
<evidence type="ECO:0000256" key="3">
    <source>
        <dbReference type="ARBA" id="ARBA00022741"/>
    </source>
</evidence>
<keyword evidence="3" id="KW-0547">Nucleotide-binding</keyword>
<dbReference type="Gene3D" id="3.40.50.300">
    <property type="entry name" value="P-loop containing nucleotide triphosphate hydrolases"/>
    <property type="match status" value="1"/>
</dbReference>
<evidence type="ECO:0000256" key="2">
    <source>
        <dbReference type="ARBA" id="ARBA00022692"/>
    </source>
</evidence>
<feature type="region of interest" description="Disordered" evidence="7">
    <location>
        <begin position="1"/>
        <end position="29"/>
    </location>
</feature>
<dbReference type="PANTHER" id="PTHR43038">
    <property type="entry name" value="ATP-BINDING CASSETTE, SUB-FAMILY H, MEMBER 1"/>
    <property type="match status" value="1"/>
</dbReference>
<keyword evidence="5 8" id="KW-1133">Transmembrane helix</keyword>
<evidence type="ECO:0000259" key="10">
    <source>
        <dbReference type="PROSITE" id="PS51012"/>
    </source>
</evidence>
<name>A0A9C6XAE6_FRAOC</name>
<dbReference type="Pfam" id="PF00005">
    <property type="entry name" value="ABC_tran"/>
    <property type="match status" value="1"/>
</dbReference>
<dbReference type="PROSITE" id="PS50893">
    <property type="entry name" value="ABC_TRANSPORTER_2"/>
    <property type="match status" value="1"/>
</dbReference>
<feature type="domain" description="ABC transporter" evidence="9">
    <location>
        <begin position="83"/>
        <end position="315"/>
    </location>
</feature>
<dbReference type="InterPro" id="IPR013525">
    <property type="entry name" value="ABC2_TM"/>
</dbReference>
<dbReference type="Proteomes" id="UP000504606">
    <property type="component" value="Unplaced"/>
</dbReference>
<evidence type="ECO:0000256" key="7">
    <source>
        <dbReference type="SAM" id="MobiDB-lite"/>
    </source>
</evidence>
<dbReference type="PRINTS" id="PR00164">
    <property type="entry name" value="ABC2TRNSPORT"/>
</dbReference>
<dbReference type="InterPro" id="IPR003593">
    <property type="entry name" value="AAA+_ATPase"/>
</dbReference>
<keyword evidence="2 8" id="KW-0812">Transmembrane</keyword>
<dbReference type="InterPro" id="IPR017871">
    <property type="entry name" value="ABC_transporter-like_CS"/>
</dbReference>
<evidence type="ECO:0000313" key="11">
    <source>
        <dbReference type="Proteomes" id="UP000504606"/>
    </source>
</evidence>
<dbReference type="GO" id="GO:0140359">
    <property type="term" value="F:ABC-type transporter activity"/>
    <property type="evidence" value="ECO:0007669"/>
    <property type="project" value="InterPro"/>
</dbReference>